<dbReference type="GO" id="GO:0006048">
    <property type="term" value="P:UDP-N-acetylglucosamine biosynthetic process"/>
    <property type="evidence" value="ECO:0007669"/>
    <property type="project" value="TreeGrafter"/>
</dbReference>
<dbReference type="KEGG" id="ehx:EMIHUDRAFT_68020"/>
<keyword evidence="9" id="KW-1185">Reference proteome</keyword>
<dbReference type="Gene3D" id="2.160.10.30">
    <property type="match status" value="1"/>
</dbReference>
<comment type="catalytic activity">
    <reaction evidence="7">
        <text>a monosaccharide 1-phosphate + UTP + H(+) = a UDP-monosaccharide + diphosphate</text>
        <dbReference type="Rhea" id="RHEA:13205"/>
        <dbReference type="ChEBI" id="CHEBI:15378"/>
        <dbReference type="ChEBI" id="CHEBI:33019"/>
        <dbReference type="ChEBI" id="CHEBI:46398"/>
        <dbReference type="ChEBI" id="CHEBI:140358"/>
        <dbReference type="ChEBI" id="CHEBI:140359"/>
        <dbReference type="EC" id="2.7.7.64"/>
    </reaction>
</comment>
<reference evidence="8" key="2">
    <citation type="submission" date="2024-10" db="UniProtKB">
        <authorList>
            <consortium name="EnsemblProtists"/>
        </authorList>
    </citation>
    <scope>IDENTIFICATION</scope>
</reference>
<dbReference type="InterPro" id="IPR029044">
    <property type="entry name" value="Nucleotide-diphossugar_trans"/>
</dbReference>
<dbReference type="Proteomes" id="UP000013827">
    <property type="component" value="Unassembled WGS sequence"/>
</dbReference>
<keyword evidence="4" id="KW-0548">Nucleotidyltransferase</keyword>
<dbReference type="STRING" id="2903.R1BH77"/>
<dbReference type="EC" id="2.7.7.64" evidence="6"/>
<reference evidence="9" key="1">
    <citation type="journal article" date="2013" name="Nature">
        <title>Pan genome of the phytoplankton Emiliania underpins its global distribution.</title>
        <authorList>
            <person name="Read B.A."/>
            <person name="Kegel J."/>
            <person name="Klute M.J."/>
            <person name="Kuo A."/>
            <person name="Lefebvre S.C."/>
            <person name="Maumus F."/>
            <person name="Mayer C."/>
            <person name="Miller J."/>
            <person name="Monier A."/>
            <person name="Salamov A."/>
            <person name="Young J."/>
            <person name="Aguilar M."/>
            <person name="Claverie J.M."/>
            <person name="Frickenhaus S."/>
            <person name="Gonzalez K."/>
            <person name="Herman E.K."/>
            <person name="Lin Y.C."/>
            <person name="Napier J."/>
            <person name="Ogata H."/>
            <person name="Sarno A.F."/>
            <person name="Shmutz J."/>
            <person name="Schroeder D."/>
            <person name="de Vargas C."/>
            <person name="Verret F."/>
            <person name="von Dassow P."/>
            <person name="Valentin K."/>
            <person name="Van de Peer Y."/>
            <person name="Wheeler G."/>
            <person name="Dacks J.B."/>
            <person name="Delwiche C.F."/>
            <person name="Dyhrman S.T."/>
            <person name="Glockner G."/>
            <person name="John U."/>
            <person name="Richards T."/>
            <person name="Worden A.Z."/>
            <person name="Zhang X."/>
            <person name="Grigoriev I.V."/>
            <person name="Allen A.E."/>
            <person name="Bidle K."/>
            <person name="Borodovsky M."/>
            <person name="Bowler C."/>
            <person name="Brownlee C."/>
            <person name="Cock J.M."/>
            <person name="Elias M."/>
            <person name="Gladyshev V.N."/>
            <person name="Groth M."/>
            <person name="Guda C."/>
            <person name="Hadaegh A."/>
            <person name="Iglesias-Rodriguez M.D."/>
            <person name="Jenkins J."/>
            <person name="Jones B.M."/>
            <person name="Lawson T."/>
            <person name="Leese F."/>
            <person name="Lindquist E."/>
            <person name="Lobanov A."/>
            <person name="Lomsadze A."/>
            <person name="Malik S.B."/>
            <person name="Marsh M.E."/>
            <person name="Mackinder L."/>
            <person name="Mock T."/>
            <person name="Mueller-Roeber B."/>
            <person name="Pagarete A."/>
            <person name="Parker M."/>
            <person name="Probert I."/>
            <person name="Quesneville H."/>
            <person name="Raines C."/>
            <person name="Rensing S.A."/>
            <person name="Riano-Pachon D.M."/>
            <person name="Richier S."/>
            <person name="Rokitta S."/>
            <person name="Shiraiwa Y."/>
            <person name="Soanes D.M."/>
            <person name="van der Giezen M."/>
            <person name="Wahlund T.M."/>
            <person name="Williams B."/>
            <person name="Wilson W."/>
            <person name="Wolfe G."/>
            <person name="Wurch L.L."/>
        </authorList>
    </citation>
    <scope>NUCLEOTIDE SEQUENCE</scope>
</reference>
<comment type="similarity">
    <text evidence="5">Belongs to the USP family.</text>
</comment>
<proteinExistence type="inferred from homology"/>
<evidence type="ECO:0000256" key="6">
    <source>
        <dbReference type="ARBA" id="ARBA00039080"/>
    </source>
</evidence>
<dbReference type="Gene3D" id="3.90.550.10">
    <property type="entry name" value="Spore Coat Polysaccharide Biosynthesis Protein SpsA, Chain A"/>
    <property type="match status" value="1"/>
</dbReference>
<evidence type="ECO:0000256" key="4">
    <source>
        <dbReference type="ARBA" id="ARBA00022695"/>
    </source>
</evidence>
<dbReference type="HOGENOM" id="CLU_016797_0_0_1"/>
<dbReference type="InterPro" id="IPR039741">
    <property type="entry name" value="UDP-sugar_pyrophosphorylase"/>
</dbReference>
<dbReference type="SUPFAM" id="SSF53448">
    <property type="entry name" value="Nucleotide-diphospho-sugar transferases"/>
    <property type="match status" value="1"/>
</dbReference>
<dbReference type="PANTHER" id="PTHR11952:SF9">
    <property type="entry name" value="UDP-SUGAR PYROPHOSPHORYLASE"/>
    <property type="match status" value="1"/>
</dbReference>
<dbReference type="PaxDb" id="2903-EOD09103"/>
<dbReference type="RefSeq" id="XP_005761532.1">
    <property type="nucleotide sequence ID" value="XM_005761475.1"/>
</dbReference>
<dbReference type="GO" id="GO:0051748">
    <property type="term" value="F:UTP-monosaccharide-1-phosphate uridylyltransferase activity"/>
    <property type="evidence" value="ECO:0007669"/>
    <property type="project" value="UniProtKB-EC"/>
</dbReference>
<evidence type="ECO:0000256" key="3">
    <source>
        <dbReference type="ARBA" id="ARBA00022679"/>
    </source>
</evidence>
<dbReference type="eggNOG" id="KOG2388">
    <property type="taxonomic scope" value="Eukaryota"/>
</dbReference>
<dbReference type="GeneID" id="17255138"/>
<keyword evidence="3" id="KW-0808">Transferase</keyword>
<organism evidence="8 9">
    <name type="scientific">Emiliania huxleyi (strain CCMP1516)</name>
    <dbReference type="NCBI Taxonomy" id="280463"/>
    <lineage>
        <taxon>Eukaryota</taxon>
        <taxon>Haptista</taxon>
        <taxon>Haptophyta</taxon>
        <taxon>Prymnesiophyceae</taxon>
        <taxon>Isochrysidales</taxon>
        <taxon>Noelaerhabdaceae</taxon>
        <taxon>Emiliania</taxon>
    </lineage>
</organism>
<dbReference type="EnsemblProtists" id="EOD09103">
    <property type="protein sequence ID" value="EOD09103"/>
    <property type="gene ID" value="EMIHUDRAFT_68020"/>
</dbReference>
<evidence type="ECO:0000256" key="7">
    <source>
        <dbReference type="ARBA" id="ARBA00048259"/>
    </source>
</evidence>
<dbReference type="OMA" id="FAGWPES"/>
<evidence type="ECO:0000313" key="9">
    <source>
        <dbReference type="Proteomes" id="UP000013827"/>
    </source>
</evidence>
<evidence type="ECO:0000313" key="8">
    <source>
        <dbReference type="EnsemblProtists" id="EOD09103"/>
    </source>
</evidence>
<protein>
    <recommendedName>
        <fullName evidence="6">UTP-monosaccharide-1-phosphate uridylyltransferase</fullName>
        <ecNumber evidence="6">2.7.7.64</ecNumber>
    </recommendedName>
</protein>
<comment type="cofactor">
    <cofactor evidence="2">
        <name>Mg(2+)</name>
        <dbReference type="ChEBI" id="CHEBI:18420"/>
    </cofactor>
</comment>
<evidence type="ECO:0000256" key="1">
    <source>
        <dbReference type="ARBA" id="ARBA00001936"/>
    </source>
</evidence>
<dbReference type="GO" id="GO:0003977">
    <property type="term" value="F:UDP-N-acetylglucosamine diphosphorylase activity"/>
    <property type="evidence" value="ECO:0007669"/>
    <property type="project" value="TreeGrafter"/>
</dbReference>
<evidence type="ECO:0000256" key="5">
    <source>
        <dbReference type="ARBA" id="ARBA00038047"/>
    </source>
</evidence>
<dbReference type="InterPro" id="IPR002618">
    <property type="entry name" value="UDPGP_fam"/>
</dbReference>
<dbReference type="Pfam" id="PF01704">
    <property type="entry name" value="UDPGP"/>
    <property type="match status" value="1"/>
</dbReference>
<name>A0A0D3ICW8_EMIH1</name>
<dbReference type="AlphaFoldDB" id="A0A0D3ICW8"/>
<dbReference type="PANTHER" id="PTHR11952">
    <property type="entry name" value="UDP- GLUCOSE PYROPHOSPHORYLASE"/>
    <property type="match status" value="1"/>
</dbReference>
<sequence length="603" mass="64914">MVDALLPADCSDEHRRLAVRLSFELGQAHLFEAWPPAGQRDADKTQLLAQLATLEANYPGGLAAYIGSARALLGQAVRGENALEGWTPSVPDDGVDLQPGSPEFAAFEERGLAEAAHLAFAVPAGGLGERLGFSGVKFALPSEVSTGSCVLRVYASYILALQRHVERAGGGPCRLPLAVMVSDDTVAGIQRLLDENGYFGLEPSQVTLLKQEKVAALADSEARLALKGEYEVATKPHGHGDIHFLLHSTGTAQRWAAEGRRWLYFFQDTNTLYFAHHLATLGVTAARGAAVNMVSVPRKAKEAIGAVCKLTHADGRSVVCNVEYNQLEPLLLASGHAAGDVNDASSGFSPYPGSINGLMFDLVQYAATLAATGGRIDEFINPKFSDVSRSAFKSPTRLECMMQDYVKTVPPEQTVAWTRYPLEFGYHPCKNDILSAARLSAQGIPPGCASTSEMAVYHMHATQLRLLGAEVGPPQPASYRGVAVERGPAVVLDASFAPCFSLLEPKLPSPQRVRVSARSALVVSGRDVVIEALELDGALEVTVEEGGSLRVLDLRVANRGWEFVEHTDEEQAVAEETAAIRGYRLVKHETRRIHVRAGEHLRL</sequence>
<accession>A0A0D3ICW8</accession>
<evidence type="ECO:0000256" key="2">
    <source>
        <dbReference type="ARBA" id="ARBA00001946"/>
    </source>
</evidence>
<comment type="cofactor">
    <cofactor evidence="1">
        <name>Mn(2+)</name>
        <dbReference type="ChEBI" id="CHEBI:29035"/>
    </cofactor>
</comment>